<reference evidence="1 2" key="1">
    <citation type="submission" date="2007-04" db="EMBL/GenBank/DDBJ databases">
        <authorList>
            <person name="Fulton L."/>
            <person name="Clifton S."/>
            <person name="Fulton B."/>
            <person name="Xu J."/>
            <person name="Minx P."/>
            <person name="Pepin K.H."/>
            <person name="Johnson M."/>
            <person name="Thiruvilangam P."/>
            <person name="Bhonagiri V."/>
            <person name="Nash W.E."/>
            <person name="Mardis E.R."/>
            <person name="Wilson R.K."/>
        </authorList>
    </citation>
    <scope>NUCLEOTIDE SEQUENCE [LARGE SCALE GENOMIC DNA]</scope>
    <source>
        <strain evidence="1 2">ATCC 29799</strain>
    </source>
</reference>
<accession>A6NV69</accession>
<gene>
    <name evidence="1" type="ORF">BACCAP_02104</name>
</gene>
<reference evidence="1 2" key="2">
    <citation type="submission" date="2007-06" db="EMBL/GenBank/DDBJ databases">
        <title>Draft genome sequence of Pseudoflavonifractor capillosus ATCC 29799.</title>
        <authorList>
            <person name="Sudarsanam P."/>
            <person name="Ley R."/>
            <person name="Guruge J."/>
            <person name="Turnbaugh P.J."/>
            <person name="Mahowald M."/>
            <person name="Liep D."/>
            <person name="Gordon J."/>
        </authorList>
    </citation>
    <scope>NUCLEOTIDE SEQUENCE [LARGE SCALE GENOMIC DNA]</scope>
    <source>
        <strain evidence="1 2">ATCC 29799</strain>
    </source>
</reference>
<organism evidence="1 2">
    <name type="scientific">Pseudoflavonifractor capillosus ATCC 29799</name>
    <dbReference type="NCBI Taxonomy" id="411467"/>
    <lineage>
        <taxon>Bacteria</taxon>
        <taxon>Bacillati</taxon>
        <taxon>Bacillota</taxon>
        <taxon>Clostridia</taxon>
        <taxon>Eubacteriales</taxon>
        <taxon>Oscillospiraceae</taxon>
        <taxon>Pseudoflavonifractor</taxon>
    </lineage>
</organism>
<sequence length="38" mass="4383">MVPPLIFLYKFSDTFIHLRISDRYVGCYNKDTPGSSSN</sequence>
<proteinExistence type="predicted"/>
<comment type="caution">
    <text evidence="1">The sequence shown here is derived from an EMBL/GenBank/DDBJ whole genome shotgun (WGS) entry which is preliminary data.</text>
</comment>
<dbReference type="EMBL" id="AAXG02000012">
    <property type="protein sequence ID" value="EDN00270.1"/>
    <property type="molecule type" value="Genomic_DNA"/>
</dbReference>
<keyword evidence="2" id="KW-1185">Reference proteome</keyword>
<evidence type="ECO:0000313" key="1">
    <source>
        <dbReference type="EMBL" id="EDN00270.1"/>
    </source>
</evidence>
<evidence type="ECO:0000313" key="2">
    <source>
        <dbReference type="Proteomes" id="UP000003639"/>
    </source>
</evidence>
<protein>
    <submittedName>
        <fullName evidence="1">Uncharacterized protein</fullName>
    </submittedName>
</protein>
<dbReference type="Proteomes" id="UP000003639">
    <property type="component" value="Unassembled WGS sequence"/>
</dbReference>
<dbReference type="AlphaFoldDB" id="A6NV69"/>
<dbReference type="STRING" id="411467.BACCAP_02104"/>
<name>A6NV69_9FIRM</name>